<protein>
    <recommendedName>
        <fullName evidence="3">Phage portal protein</fullName>
    </recommendedName>
</protein>
<sequence>MWKTILHRWIEPEVRRRVQMALAETDNTLLIRAQAWGENERLTPDREQTLEQALHAWRTNPLARRIVELTTEYVIGGGLAVVSPQAEAQTFLQRWWEHPLNRLPMRTVEWCDELSRAGELFLLLSTDAGGMTYVRAIPALQIRAIRTAENDLQQEIACLQVDGAGEERWWQVYNPQSDMPDEQGRFAPAILHYAINRPVGAVRGESDLAPLLRWLNRYAGWLEDRARLNRYRNTFLFTVRSRFASEAERLARQQTLAANPPMPGSILVTDEGEEWSVIQPHLESHEAGEDGLALKKMIAAGAGIPLHFLAEPESATRTTAEAAGGPAYRRLEQRQKFFCWLVEDTARACLRRWAWIHGRSGEYEVQVRGADLSARDNASLAAALAHASGALMRLYERGLIGESELLRLVYRFAGETAPASANPSTEKKGG</sequence>
<evidence type="ECO:0000313" key="1">
    <source>
        <dbReference type="EMBL" id="BAJ65102.1"/>
    </source>
</evidence>
<accession>E8N2V2</accession>
<dbReference type="Proteomes" id="UP000008922">
    <property type="component" value="Chromosome"/>
</dbReference>
<evidence type="ECO:0008006" key="3">
    <source>
        <dbReference type="Google" id="ProtNLM"/>
    </source>
</evidence>
<reference evidence="1 2" key="1">
    <citation type="submission" date="2010-12" db="EMBL/GenBank/DDBJ databases">
        <title>Whole genome sequence of Anaerolinea thermophila UNI-1.</title>
        <authorList>
            <person name="Narita-Yamada S."/>
            <person name="Kishi E."/>
            <person name="Watanabe Y."/>
            <person name="Takasaki K."/>
            <person name="Ankai A."/>
            <person name="Oguchi A."/>
            <person name="Fukui S."/>
            <person name="Takahashi M."/>
            <person name="Yashiro I."/>
            <person name="Hosoyama A."/>
            <person name="Sekiguchi Y."/>
            <person name="Hanada S."/>
            <person name="Fujita N."/>
        </authorList>
    </citation>
    <scope>NUCLEOTIDE SEQUENCE [LARGE SCALE GENOMIC DNA]</scope>
    <source>
        <strain evidence="2">DSM 14523 / JCM 11388 / NBRC 100420 / UNI-1</strain>
    </source>
</reference>
<name>E8N2V2_ANATU</name>
<dbReference type="EMBL" id="AP012029">
    <property type="protein sequence ID" value="BAJ65102.1"/>
    <property type="molecule type" value="Genomic_DNA"/>
</dbReference>
<organism evidence="1 2">
    <name type="scientific">Anaerolinea thermophila (strain DSM 14523 / JCM 11388 / NBRC 100420 / UNI-1)</name>
    <dbReference type="NCBI Taxonomy" id="926569"/>
    <lineage>
        <taxon>Bacteria</taxon>
        <taxon>Bacillati</taxon>
        <taxon>Chloroflexota</taxon>
        <taxon>Anaerolineae</taxon>
        <taxon>Anaerolineales</taxon>
        <taxon>Anaerolineaceae</taxon>
        <taxon>Anaerolinea</taxon>
    </lineage>
</organism>
<dbReference type="KEGG" id="atm:ANT_30760"/>
<dbReference type="HOGENOM" id="CLU_570856_0_0_0"/>
<dbReference type="AlphaFoldDB" id="E8N2V2"/>
<evidence type="ECO:0000313" key="2">
    <source>
        <dbReference type="Proteomes" id="UP000008922"/>
    </source>
</evidence>
<dbReference type="RefSeq" id="WP_013561443.1">
    <property type="nucleotide sequence ID" value="NC_014960.1"/>
</dbReference>
<keyword evidence="2" id="KW-1185">Reference proteome</keyword>
<dbReference type="eggNOG" id="COG5511">
    <property type="taxonomic scope" value="Bacteria"/>
</dbReference>
<dbReference type="OrthoDB" id="142455at2"/>
<dbReference type="STRING" id="926569.ANT_30760"/>
<dbReference type="InParanoid" id="E8N2V2"/>
<proteinExistence type="predicted"/>
<gene>
    <name evidence="1" type="ordered locus">ANT_30760</name>
</gene>